<gene>
    <name evidence="1" type="ORF">DVH24_005754</name>
</gene>
<dbReference type="Proteomes" id="UP000290289">
    <property type="component" value="Chromosome 11"/>
</dbReference>
<organism evidence="1 2">
    <name type="scientific">Malus domestica</name>
    <name type="common">Apple</name>
    <name type="synonym">Pyrus malus</name>
    <dbReference type="NCBI Taxonomy" id="3750"/>
    <lineage>
        <taxon>Eukaryota</taxon>
        <taxon>Viridiplantae</taxon>
        <taxon>Streptophyta</taxon>
        <taxon>Embryophyta</taxon>
        <taxon>Tracheophyta</taxon>
        <taxon>Spermatophyta</taxon>
        <taxon>Magnoliopsida</taxon>
        <taxon>eudicotyledons</taxon>
        <taxon>Gunneridae</taxon>
        <taxon>Pentapetalae</taxon>
        <taxon>rosids</taxon>
        <taxon>fabids</taxon>
        <taxon>Rosales</taxon>
        <taxon>Rosaceae</taxon>
        <taxon>Amygdaloideae</taxon>
        <taxon>Maleae</taxon>
        <taxon>Malus</taxon>
    </lineage>
</organism>
<sequence length="393" mass="43975">MILSQIVMVPYGPDQQINKASLKVFCLNLLPLSFLKMQFSSSNSQTKPDRSISPNPSDLSLSLSLSLSLKSGACLPAGFCLLFRNLGIVVYTMRDIVSCFNENAVNVSHPSCSSYANTACVSPNLTPSVQNAVSCVYRITLSSAQKQLMVTVSWCKNHYVQGLTIKLADDPSAASFKLNTNSRIFRKKKGTKLIESDKLRMEIFWDLSRAKYDVSGPEPVEGFYILVLVDSEIGLVLGDMAEEAVSKKFKTSSVAKACLVSRQEHCSGNALYSTRAQFCDTGIAHDILIKCSGENEGLKHPVLSVCIDKKTVIRVKRLQWNFRGNQTIFVDGLLVDLMWDVHNWFFNPSSRYAVFMFRTRSGMDSRLWLEEKMVHKEQDKVEFSLLMYACKSS</sequence>
<dbReference type="AlphaFoldDB" id="A0A498IPW1"/>
<dbReference type="PANTHER" id="PTHR31972:SF48">
    <property type="entry name" value="OS04G0407500 PROTEIN"/>
    <property type="match status" value="1"/>
</dbReference>
<protein>
    <recommendedName>
        <fullName evidence="3">DUF868 domain-containing protein</fullName>
    </recommendedName>
</protein>
<comment type="caution">
    <text evidence="1">The sequence shown here is derived from an EMBL/GenBank/DDBJ whole genome shotgun (WGS) entry which is preliminary data.</text>
</comment>
<reference evidence="1 2" key="1">
    <citation type="submission" date="2018-10" db="EMBL/GenBank/DDBJ databases">
        <title>A high-quality apple genome assembly.</title>
        <authorList>
            <person name="Hu J."/>
        </authorList>
    </citation>
    <scope>NUCLEOTIDE SEQUENCE [LARGE SCALE GENOMIC DNA]</scope>
    <source>
        <strain evidence="2">cv. HFTH1</strain>
        <tissue evidence="1">Young leaf</tissue>
    </source>
</reference>
<keyword evidence="2" id="KW-1185">Reference proteome</keyword>
<name>A0A498IPW1_MALDO</name>
<evidence type="ECO:0008006" key="3">
    <source>
        <dbReference type="Google" id="ProtNLM"/>
    </source>
</evidence>
<accession>A0A498IPW1</accession>
<proteinExistence type="predicted"/>
<dbReference type="InterPro" id="IPR008586">
    <property type="entry name" value="DUF868_pln"/>
</dbReference>
<dbReference type="Pfam" id="PF05910">
    <property type="entry name" value="DUF868"/>
    <property type="match status" value="1"/>
</dbReference>
<evidence type="ECO:0000313" key="2">
    <source>
        <dbReference type="Proteomes" id="UP000290289"/>
    </source>
</evidence>
<evidence type="ECO:0000313" key="1">
    <source>
        <dbReference type="EMBL" id="RXH83501.1"/>
    </source>
</evidence>
<dbReference type="PANTHER" id="PTHR31972">
    <property type="entry name" value="EXPRESSED PROTEIN"/>
    <property type="match status" value="1"/>
</dbReference>
<dbReference type="EMBL" id="RDQH01000337">
    <property type="protein sequence ID" value="RXH83501.1"/>
    <property type="molecule type" value="Genomic_DNA"/>
</dbReference>